<dbReference type="Gene3D" id="3.90.260.10">
    <property type="entry name" value="Transglutaminase-like"/>
    <property type="match status" value="1"/>
</dbReference>
<dbReference type="AlphaFoldDB" id="A0A0T6B9E3"/>
<dbReference type="EMBL" id="LJIG01003008">
    <property type="protein sequence ID" value="KRT83932.1"/>
    <property type="molecule type" value="Genomic_DNA"/>
</dbReference>
<proteinExistence type="inferred from homology"/>
<dbReference type="Pfam" id="PF00868">
    <property type="entry name" value="Transglut_N"/>
    <property type="match status" value="1"/>
</dbReference>
<organism evidence="3 4">
    <name type="scientific">Oryctes borbonicus</name>
    <dbReference type="NCBI Taxonomy" id="1629725"/>
    <lineage>
        <taxon>Eukaryota</taxon>
        <taxon>Metazoa</taxon>
        <taxon>Ecdysozoa</taxon>
        <taxon>Arthropoda</taxon>
        <taxon>Hexapoda</taxon>
        <taxon>Insecta</taxon>
        <taxon>Pterygota</taxon>
        <taxon>Neoptera</taxon>
        <taxon>Endopterygota</taxon>
        <taxon>Coleoptera</taxon>
        <taxon>Polyphaga</taxon>
        <taxon>Scarabaeiformia</taxon>
        <taxon>Scarabaeidae</taxon>
        <taxon>Dynastinae</taxon>
        <taxon>Oryctes</taxon>
    </lineage>
</organism>
<dbReference type="SMART" id="SM00460">
    <property type="entry name" value="TGc"/>
    <property type="match status" value="1"/>
</dbReference>
<dbReference type="GO" id="GO:0003810">
    <property type="term" value="F:protein-glutamine gamma-glutamyltransferase activity"/>
    <property type="evidence" value="ECO:0007669"/>
    <property type="project" value="TreeGrafter"/>
</dbReference>
<dbReference type="PANTHER" id="PTHR11590">
    <property type="entry name" value="PROTEIN-GLUTAMINE GAMMA-GLUTAMYLTRANSFERASE"/>
    <property type="match status" value="1"/>
</dbReference>
<dbReference type="InterPro" id="IPR038765">
    <property type="entry name" value="Papain-like_cys_pep_sf"/>
</dbReference>
<dbReference type="FunFam" id="3.90.260.10:FF:000002">
    <property type="entry name" value="Erythrocyte membrane protein band 4.2"/>
    <property type="match status" value="1"/>
</dbReference>
<keyword evidence="4" id="KW-1185">Reference proteome</keyword>
<comment type="caution">
    <text evidence="3">The sequence shown here is derived from an EMBL/GenBank/DDBJ whole genome shotgun (WGS) entry which is preliminary data.</text>
</comment>
<dbReference type="Gene3D" id="2.60.40.10">
    <property type="entry name" value="Immunoglobulins"/>
    <property type="match status" value="1"/>
</dbReference>
<gene>
    <name evidence="3" type="ORF">AMK59_734</name>
</gene>
<dbReference type="OrthoDB" id="437511at2759"/>
<comment type="similarity">
    <text evidence="1">Belongs to the transglutaminase superfamily. Transglutaminase family.</text>
</comment>
<dbReference type="PANTHER" id="PTHR11590:SF69">
    <property type="entry name" value="RE08173P"/>
    <property type="match status" value="1"/>
</dbReference>
<feature type="domain" description="Transglutaminase-like" evidence="2">
    <location>
        <begin position="310"/>
        <end position="401"/>
    </location>
</feature>
<evidence type="ECO:0000259" key="2">
    <source>
        <dbReference type="SMART" id="SM00460"/>
    </source>
</evidence>
<evidence type="ECO:0000313" key="3">
    <source>
        <dbReference type="EMBL" id="KRT83932.1"/>
    </source>
</evidence>
<protein>
    <recommendedName>
        <fullName evidence="2">Transglutaminase-like domain-containing protein</fullName>
    </recommendedName>
</protein>
<accession>A0A0T6B9E3</accession>
<reference evidence="3 4" key="1">
    <citation type="submission" date="2015-09" db="EMBL/GenBank/DDBJ databases">
        <title>Draft genome of the scarab beetle Oryctes borbonicus.</title>
        <authorList>
            <person name="Meyer J.M."/>
            <person name="Markov G.V."/>
            <person name="Baskaran P."/>
            <person name="Herrmann M."/>
            <person name="Sommer R.J."/>
            <person name="Roedelsperger C."/>
        </authorList>
    </citation>
    <scope>NUCLEOTIDE SEQUENCE [LARGE SCALE GENOMIC DNA]</scope>
    <source>
        <strain evidence="3">OB123</strain>
        <tissue evidence="3">Whole animal</tissue>
    </source>
</reference>
<evidence type="ECO:0000256" key="1">
    <source>
        <dbReference type="ARBA" id="ARBA00005968"/>
    </source>
</evidence>
<dbReference type="InterPro" id="IPR036985">
    <property type="entry name" value="Transglutaminase-like_sf"/>
</dbReference>
<dbReference type="InterPro" id="IPR050779">
    <property type="entry name" value="Transglutaminase"/>
</dbReference>
<sequence>MKIKRIKSCFACWSPPLGKGPTDGEDINISSRFGPIPNEIDDTVHLSYVEAIDFCIEENGQIHRTDKYEHMQRKENPQLIVRRGDEFQLRIALKQMYDKDRDVMTFLFKCRDRRVPNYSHGTLIGVPLTEKPQNAYSWSVVLEEVTKNSITVKVRPAPTCIVGVWDLEIDIQTIERHTFQSPNPIYIIYNPWCINDEVYMESEEWKDESVLNSDGLIWRGSPNYPTLWKYAQFERDILDCALYLITNIGGLSGHLRSDLVAVTRALSAAVNVNDDSGVVFGNWSNDYSGGKAPSYWTGSKDILQEYYKTKKPVRYGQCWVFAGVLTSVCRALGLPSRVITNFASAHDSNGSITVDYLVDKTGKIIDEYDSIWNFHVWSEIWMKRADLGEAYDGWQVIDATPQEPSNGMFRCGPASVAACKQGDITKPYDLPFLFSEVNADRVSIV</sequence>
<dbReference type="InterPro" id="IPR013783">
    <property type="entry name" value="Ig-like_fold"/>
</dbReference>
<dbReference type="Pfam" id="PF01841">
    <property type="entry name" value="Transglut_core"/>
    <property type="match status" value="1"/>
</dbReference>
<name>A0A0T6B9E3_9SCAR</name>
<dbReference type="InterPro" id="IPR014756">
    <property type="entry name" value="Ig_E-set"/>
</dbReference>
<dbReference type="Proteomes" id="UP000051574">
    <property type="component" value="Unassembled WGS sequence"/>
</dbReference>
<dbReference type="InterPro" id="IPR002931">
    <property type="entry name" value="Transglutaminase-like"/>
</dbReference>
<evidence type="ECO:0000313" key="4">
    <source>
        <dbReference type="Proteomes" id="UP000051574"/>
    </source>
</evidence>
<dbReference type="SUPFAM" id="SSF54001">
    <property type="entry name" value="Cysteine proteinases"/>
    <property type="match status" value="1"/>
</dbReference>
<dbReference type="SUPFAM" id="SSF81296">
    <property type="entry name" value="E set domains"/>
    <property type="match status" value="1"/>
</dbReference>
<dbReference type="InterPro" id="IPR001102">
    <property type="entry name" value="Transglutaminase_N"/>
</dbReference>